<name>A0A177ANF7_9BILA</name>
<evidence type="ECO:0000313" key="2">
    <source>
        <dbReference type="Proteomes" id="UP000078046"/>
    </source>
</evidence>
<reference evidence="1 2" key="1">
    <citation type="submission" date="2016-04" db="EMBL/GenBank/DDBJ databases">
        <title>The genome of Intoshia linei affirms orthonectids as highly simplified spiralians.</title>
        <authorList>
            <person name="Mikhailov K.V."/>
            <person name="Slusarev G.S."/>
            <person name="Nikitin M.A."/>
            <person name="Logacheva M.D."/>
            <person name="Penin A."/>
            <person name="Aleoshin V."/>
            <person name="Panchin Y.V."/>
        </authorList>
    </citation>
    <scope>NUCLEOTIDE SEQUENCE [LARGE SCALE GENOMIC DNA]</scope>
    <source>
        <strain evidence="1">Intl2013</strain>
        <tissue evidence="1">Whole animal</tissue>
    </source>
</reference>
<protein>
    <submittedName>
        <fullName evidence="1">Uncharacterized protein</fullName>
    </submittedName>
</protein>
<organism evidence="1 2">
    <name type="scientific">Intoshia linei</name>
    <dbReference type="NCBI Taxonomy" id="1819745"/>
    <lineage>
        <taxon>Eukaryota</taxon>
        <taxon>Metazoa</taxon>
        <taxon>Spiralia</taxon>
        <taxon>Lophotrochozoa</taxon>
        <taxon>Mesozoa</taxon>
        <taxon>Orthonectida</taxon>
        <taxon>Rhopaluridae</taxon>
        <taxon>Intoshia</taxon>
    </lineage>
</organism>
<dbReference type="AlphaFoldDB" id="A0A177ANF7"/>
<keyword evidence="2" id="KW-1185">Reference proteome</keyword>
<evidence type="ECO:0000313" key="1">
    <source>
        <dbReference type="EMBL" id="OAF63568.1"/>
    </source>
</evidence>
<comment type="caution">
    <text evidence="1">The sequence shown here is derived from an EMBL/GenBank/DDBJ whole genome shotgun (WGS) entry which is preliminary data.</text>
</comment>
<sequence>MYCFSLIEYLDKFKNIFAAKSSNIDDAQKRIKFLGIVLLTNNIDDAQKRIKFLGIVLLTNVHHKISRVLFKKDRYCFSLCLIKYTFTNFIPHQ</sequence>
<accession>A0A177ANF7</accession>
<dbReference type="Gene3D" id="1.10.8.1220">
    <property type="match status" value="1"/>
</dbReference>
<feature type="non-terminal residue" evidence="1">
    <location>
        <position position="93"/>
    </location>
</feature>
<dbReference type="Proteomes" id="UP000078046">
    <property type="component" value="Unassembled WGS sequence"/>
</dbReference>
<gene>
    <name evidence="1" type="ORF">A3Q56_08715</name>
</gene>
<proteinExistence type="predicted"/>
<dbReference type="EMBL" id="LWCA01003169">
    <property type="protein sequence ID" value="OAF63568.1"/>
    <property type="molecule type" value="Genomic_DNA"/>
</dbReference>